<evidence type="ECO:0000313" key="1">
    <source>
        <dbReference type="EMBL" id="KAK8212804.1"/>
    </source>
</evidence>
<dbReference type="Proteomes" id="UP001320706">
    <property type="component" value="Unassembled WGS sequence"/>
</dbReference>
<dbReference type="EMBL" id="JAMKPW020000012">
    <property type="protein sequence ID" value="KAK8212804.1"/>
    <property type="molecule type" value="Genomic_DNA"/>
</dbReference>
<proteinExistence type="predicted"/>
<keyword evidence="2" id="KW-1185">Reference proteome</keyword>
<comment type="caution">
    <text evidence="1">The sequence shown here is derived from an EMBL/GenBank/DDBJ whole genome shotgun (WGS) entry which is preliminary data.</text>
</comment>
<name>A0ACC3SK10_9PEZI</name>
<organism evidence="1 2">
    <name type="scientific">Zalaria obscura</name>
    <dbReference type="NCBI Taxonomy" id="2024903"/>
    <lineage>
        <taxon>Eukaryota</taxon>
        <taxon>Fungi</taxon>
        <taxon>Dikarya</taxon>
        <taxon>Ascomycota</taxon>
        <taxon>Pezizomycotina</taxon>
        <taxon>Dothideomycetes</taxon>
        <taxon>Dothideomycetidae</taxon>
        <taxon>Dothideales</taxon>
        <taxon>Zalariaceae</taxon>
        <taxon>Zalaria</taxon>
    </lineage>
</organism>
<gene>
    <name evidence="1" type="ORF">M8818_002969</name>
</gene>
<protein>
    <submittedName>
        <fullName evidence="1">Uncharacterized protein</fullName>
    </submittedName>
</protein>
<reference evidence="1" key="1">
    <citation type="submission" date="2024-02" db="EMBL/GenBank/DDBJ databases">
        <title>Metagenome Assembled Genome of Zalaria obscura JY119.</title>
        <authorList>
            <person name="Vighnesh L."/>
            <person name="Jagadeeshwari U."/>
            <person name="Venkata Ramana C."/>
            <person name="Sasikala C."/>
        </authorList>
    </citation>
    <scope>NUCLEOTIDE SEQUENCE</scope>
    <source>
        <strain evidence="1">JY119</strain>
    </source>
</reference>
<evidence type="ECO:0000313" key="2">
    <source>
        <dbReference type="Proteomes" id="UP001320706"/>
    </source>
</evidence>
<accession>A0ACC3SK10</accession>
<sequence>MDTTNIHPPGPFTETMGRLAYAFAQVQPYLPMYTHLILSALFPIVTGAFSSLSRPSSAAKPTKAKRKKTTTSDDESDSEDGEVSMLDGAADAEQDPGLVLQQYGCVQCCEARQRRAGTYRGVRVAEILRRPWSGMAGQGRRTEDRRCHRSGLIYGRTKRQTITLPWYPGSHTPPNPSLNHPLDSPPTPPPNLPHPRPLAPHPAFPPPPHHPHPPLLPHRPQHRPLRHLRLDPLVPHQPPRFRLLLQRAATDVAHLLHHRQYDPHRAVLLRHLLCLLHAHDGVSGVEVGRADQAAVPATGGGGPGGCGQEVGDAGAGRCCAAGHCDRVGAALRSFHVLQENAADEHQPQPHCRGRDRQRQQHSTVRDQSPNPSRDKSALPPRDRPLGQPLLDDLLAAPLPTPSSVVLAPRSPDHAPAP</sequence>